<dbReference type="PROSITE" id="PS00798">
    <property type="entry name" value="ALDOKETO_REDUCTASE_1"/>
    <property type="match status" value="1"/>
</dbReference>
<evidence type="ECO:0000256" key="3">
    <source>
        <dbReference type="ARBA" id="ARBA00023002"/>
    </source>
</evidence>
<accession>A0ABY6HMU3</accession>
<evidence type="ECO:0000256" key="1">
    <source>
        <dbReference type="ARBA" id="ARBA00007905"/>
    </source>
</evidence>
<reference evidence="5" key="1">
    <citation type="submission" date="2022-09" db="EMBL/GenBank/DDBJ databases">
        <title>Actin cytoskeleton and complex cell architecture in an #Asgard archaeon.</title>
        <authorList>
            <person name="Ponce Toledo R.I."/>
            <person name="Schleper C."/>
            <person name="Rodrigues Oliveira T."/>
            <person name="Wollweber F."/>
            <person name="Xu J."/>
            <person name="Rittmann S."/>
            <person name="Klingl A."/>
            <person name="Pilhofer M."/>
        </authorList>
    </citation>
    <scope>NUCLEOTIDE SEQUENCE</scope>
    <source>
        <strain evidence="5">B-35</strain>
    </source>
</reference>
<dbReference type="Gene3D" id="3.20.20.100">
    <property type="entry name" value="NADP-dependent oxidoreductase domain"/>
    <property type="match status" value="1"/>
</dbReference>
<evidence type="ECO:0000256" key="2">
    <source>
        <dbReference type="ARBA" id="ARBA00022857"/>
    </source>
</evidence>
<feature type="domain" description="NADP-dependent oxidoreductase" evidence="4">
    <location>
        <begin position="8"/>
        <end position="250"/>
    </location>
</feature>
<dbReference type="InterPro" id="IPR036812">
    <property type="entry name" value="NAD(P)_OxRdtase_dom_sf"/>
</dbReference>
<dbReference type="Pfam" id="PF00248">
    <property type="entry name" value="Aldo_ket_red"/>
    <property type="match status" value="1"/>
</dbReference>
<protein>
    <recommendedName>
        <fullName evidence="4">NADP-dependent oxidoreductase domain-containing protein</fullName>
    </recommendedName>
</protein>
<dbReference type="InterPro" id="IPR023210">
    <property type="entry name" value="NADP_OxRdtase_dom"/>
</dbReference>
<dbReference type="InterPro" id="IPR018170">
    <property type="entry name" value="Aldo/ket_reductase_CS"/>
</dbReference>
<dbReference type="PRINTS" id="PR00069">
    <property type="entry name" value="ALDKETRDTASE"/>
</dbReference>
<evidence type="ECO:0000313" key="5">
    <source>
        <dbReference type="EMBL" id="UYP44829.1"/>
    </source>
</evidence>
<dbReference type="InterPro" id="IPR020471">
    <property type="entry name" value="AKR"/>
</dbReference>
<keyword evidence="2" id="KW-0521">NADP</keyword>
<dbReference type="Proteomes" id="UP001208689">
    <property type="component" value="Chromosome"/>
</dbReference>
<name>A0ABY6HMU3_9ARCH</name>
<dbReference type="PIRSF" id="PIRSF000097">
    <property type="entry name" value="AKR"/>
    <property type="match status" value="1"/>
</dbReference>
<gene>
    <name evidence="5" type="ORF">NEF87_001114</name>
</gene>
<keyword evidence="6" id="KW-1185">Reference proteome</keyword>
<keyword evidence="3" id="KW-0560">Oxidoreductase</keyword>
<evidence type="ECO:0000313" key="6">
    <source>
        <dbReference type="Proteomes" id="UP001208689"/>
    </source>
</evidence>
<dbReference type="PANTHER" id="PTHR43827:SF3">
    <property type="entry name" value="NADP-DEPENDENT OXIDOREDUCTASE DOMAIN-CONTAINING PROTEIN"/>
    <property type="match status" value="1"/>
</dbReference>
<organism evidence="5 6">
    <name type="scientific">Candidatus Lokiarchaeum ossiferum</name>
    <dbReference type="NCBI Taxonomy" id="2951803"/>
    <lineage>
        <taxon>Archaea</taxon>
        <taxon>Promethearchaeati</taxon>
        <taxon>Promethearchaeota</taxon>
        <taxon>Promethearchaeia</taxon>
        <taxon>Promethearchaeales</taxon>
        <taxon>Promethearchaeaceae</taxon>
        <taxon>Candidatus Lokiarchaeum</taxon>
    </lineage>
</organism>
<dbReference type="PANTHER" id="PTHR43827">
    <property type="entry name" value="2,5-DIKETO-D-GLUCONIC ACID REDUCTASE"/>
    <property type="match status" value="1"/>
</dbReference>
<evidence type="ECO:0000259" key="4">
    <source>
        <dbReference type="Pfam" id="PF00248"/>
    </source>
</evidence>
<sequence length="266" mass="30498">MKLENIPKIGLGTYQMTGEKCTNAVVEAIDIGYRLIDTAQLYRNEEDIGVALQKSSVPREELILASKVWVTNLSPKRVISSTEKSLQKLKTDYLDIMYIHWPAVRYNVKKTIGAFQQLLDEGKIKAFGVSNFTPKLIDDIEKFNSIRIWGNQVEHHLLLQQKPMRSYLEKQNMKMVAYSPLARGKVLSLPIIQELAQKYEKSPSQIALAWIMAHNVIPIPKASSKNHLKQNFKAQEIVLTEEDMIKLDNLQIQKRLFSPPILSPKW</sequence>
<comment type="similarity">
    <text evidence="1">Belongs to the aldo/keto reductase family.</text>
</comment>
<proteinExistence type="inferred from homology"/>
<dbReference type="EMBL" id="CP104013">
    <property type="protein sequence ID" value="UYP44829.1"/>
    <property type="molecule type" value="Genomic_DNA"/>
</dbReference>
<dbReference type="SUPFAM" id="SSF51430">
    <property type="entry name" value="NAD(P)-linked oxidoreductase"/>
    <property type="match status" value="1"/>
</dbReference>